<keyword evidence="7 10" id="KW-0804">Transcription</keyword>
<accession>A0A9W7TN06</accession>
<dbReference type="PANTHER" id="PTHR24083">
    <property type="entry name" value="NUCLEAR HORMONE RECEPTOR"/>
    <property type="match status" value="1"/>
</dbReference>
<evidence type="ECO:0000256" key="8">
    <source>
        <dbReference type="ARBA" id="ARBA00023170"/>
    </source>
</evidence>
<comment type="similarity">
    <text evidence="1">Belongs to the nuclear hormone receptor family. NR2 subfamily.</text>
</comment>
<evidence type="ECO:0000256" key="9">
    <source>
        <dbReference type="ARBA" id="ARBA00023242"/>
    </source>
</evidence>
<organism evidence="15 16">
    <name type="scientific">Triplophysa rosa</name>
    <name type="common">Cave loach</name>
    <dbReference type="NCBI Taxonomy" id="992332"/>
    <lineage>
        <taxon>Eukaryota</taxon>
        <taxon>Metazoa</taxon>
        <taxon>Chordata</taxon>
        <taxon>Craniata</taxon>
        <taxon>Vertebrata</taxon>
        <taxon>Euteleostomi</taxon>
        <taxon>Actinopterygii</taxon>
        <taxon>Neopterygii</taxon>
        <taxon>Teleostei</taxon>
        <taxon>Ostariophysi</taxon>
        <taxon>Cypriniformes</taxon>
        <taxon>Nemacheilidae</taxon>
        <taxon>Triplophysa</taxon>
    </lineage>
</organism>
<comment type="subunit">
    <text evidence="11">Homodimer. Heterodimer; with a rar molecule.</text>
</comment>
<dbReference type="InterPro" id="IPR001628">
    <property type="entry name" value="Znf_hrmn_rcpt"/>
</dbReference>
<keyword evidence="8 10" id="KW-0675">Receptor</keyword>
<feature type="compositionally biased region" description="Basic and acidic residues" evidence="12">
    <location>
        <begin position="211"/>
        <end position="223"/>
    </location>
</feature>
<feature type="region of interest" description="Disordered" evidence="12">
    <location>
        <begin position="1"/>
        <end position="54"/>
    </location>
</feature>
<dbReference type="InterPro" id="IPR013088">
    <property type="entry name" value="Znf_NHR/GATA"/>
</dbReference>
<dbReference type="InterPro" id="IPR001723">
    <property type="entry name" value="Nuclear_hrmn_rcpt"/>
</dbReference>
<dbReference type="SMART" id="SM00399">
    <property type="entry name" value="ZnF_C4"/>
    <property type="match status" value="1"/>
</dbReference>
<evidence type="ECO:0000256" key="11">
    <source>
        <dbReference type="RuleBase" id="RU369010"/>
    </source>
</evidence>
<dbReference type="Pfam" id="PF11825">
    <property type="entry name" value="Nuc_recep-AF1"/>
    <property type="match status" value="1"/>
</dbReference>
<comment type="domain">
    <text evidence="11">Composed of three domains: a modulating N-terminal domain, a DNA-binding domain and a C-terminal ligand-binding domain.</text>
</comment>
<dbReference type="CDD" id="cd06943">
    <property type="entry name" value="NR_LBD_RXR_like"/>
    <property type="match status" value="1"/>
</dbReference>
<dbReference type="Gene3D" id="3.30.50.10">
    <property type="entry name" value="Erythroid Transcription Factor GATA-1, subunit A"/>
    <property type="match status" value="1"/>
</dbReference>
<dbReference type="InterPro" id="IPR050274">
    <property type="entry name" value="Nuclear_hormone_rcpt_NR2"/>
</dbReference>
<dbReference type="PROSITE" id="PS51843">
    <property type="entry name" value="NR_LBD"/>
    <property type="match status" value="1"/>
</dbReference>
<evidence type="ECO:0000256" key="2">
    <source>
        <dbReference type="ARBA" id="ARBA00022723"/>
    </source>
</evidence>
<feature type="domain" description="Nuclear receptor" evidence="13">
    <location>
        <begin position="137"/>
        <end position="212"/>
    </location>
</feature>
<evidence type="ECO:0000256" key="7">
    <source>
        <dbReference type="ARBA" id="ARBA00023163"/>
    </source>
</evidence>
<dbReference type="GO" id="GO:0043565">
    <property type="term" value="F:sequence-specific DNA binding"/>
    <property type="evidence" value="ECO:0007669"/>
    <property type="project" value="InterPro"/>
</dbReference>
<dbReference type="GO" id="GO:0005634">
    <property type="term" value="C:nucleus"/>
    <property type="evidence" value="ECO:0007669"/>
    <property type="project" value="UniProtKB-SubCell"/>
</dbReference>
<keyword evidence="2 10" id="KW-0479">Metal-binding</keyword>
<dbReference type="SMART" id="SM00430">
    <property type="entry name" value="HOLI"/>
    <property type="match status" value="1"/>
</dbReference>
<dbReference type="OrthoDB" id="5873264at2759"/>
<comment type="function">
    <text evidence="11">Receptor for retinoic acid that acts as a transcription factor. Forms homo- or heterodimers with retinoic acid receptors (rars) and binds to target response elements in response to their ligands, all-trans or 9-cis retinoic acid, to regulate gene expression in various biological processes.</text>
</comment>
<dbReference type="PROSITE" id="PS00031">
    <property type="entry name" value="NUCLEAR_REC_DBD_1"/>
    <property type="match status" value="1"/>
</dbReference>
<dbReference type="SUPFAM" id="SSF48508">
    <property type="entry name" value="Nuclear receptor ligand-binding domain"/>
    <property type="match status" value="1"/>
</dbReference>
<dbReference type="Gene3D" id="1.10.565.10">
    <property type="entry name" value="Retinoid X Receptor"/>
    <property type="match status" value="1"/>
</dbReference>
<dbReference type="SUPFAM" id="SSF57716">
    <property type="entry name" value="Glucocorticoid receptor-like (DNA-binding domain)"/>
    <property type="match status" value="1"/>
</dbReference>
<feature type="domain" description="NR LBD" evidence="14">
    <location>
        <begin position="232"/>
        <end position="460"/>
    </location>
</feature>
<dbReference type="GO" id="GO:0003707">
    <property type="term" value="F:nuclear steroid receptor activity"/>
    <property type="evidence" value="ECO:0007669"/>
    <property type="project" value="UniProtKB-UniRule"/>
</dbReference>
<evidence type="ECO:0000259" key="13">
    <source>
        <dbReference type="PROSITE" id="PS51030"/>
    </source>
</evidence>
<evidence type="ECO:0000259" key="14">
    <source>
        <dbReference type="PROSITE" id="PS51843"/>
    </source>
</evidence>
<dbReference type="PROSITE" id="PS51030">
    <property type="entry name" value="NUCLEAR_REC_DBD_2"/>
    <property type="match status" value="1"/>
</dbReference>
<reference evidence="15" key="1">
    <citation type="submission" date="2021-02" db="EMBL/GenBank/DDBJ databases">
        <title>Comparative genomics reveals that relaxation of natural selection precedes convergent phenotypic evolution of cavefish.</title>
        <authorList>
            <person name="Peng Z."/>
        </authorList>
    </citation>
    <scope>NUCLEOTIDE SEQUENCE</scope>
    <source>
        <tissue evidence="15">Muscle</tissue>
    </source>
</reference>
<comment type="caution">
    <text evidence="15">The sequence shown here is derived from an EMBL/GenBank/DDBJ whole genome shotgun (WGS) entry which is preliminary data.</text>
</comment>
<dbReference type="InterPro" id="IPR021780">
    <property type="entry name" value="Nuc_recep-AF1"/>
</dbReference>
<feature type="region of interest" description="Disordered" evidence="12">
    <location>
        <begin position="211"/>
        <end position="231"/>
    </location>
</feature>
<comment type="subcellular location">
    <subcellularLocation>
        <location evidence="10">Nucleus</location>
    </subcellularLocation>
</comment>
<dbReference type="Pfam" id="PF00105">
    <property type="entry name" value="zf-C4"/>
    <property type="match status" value="1"/>
</dbReference>
<dbReference type="CDD" id="cd06956">
    <property type="entry name" value="NR_DBD_RXR"/>
    <property type="match status" value="1"/>
</dbReference>
<keyword evidence="16" id="KW-1185">Reference proteome</keyword>
<evidence type="ECO:0000256" key="5">
    <source>
        <dbReference type="ARBA" id="ARBA00023015"/>
    </source>
</evidence>
<dbReference type="InterPro" id="IPR035500">
    <property type="entry name" value="NHR-like_dom_sf"/>
</dbReference>
<evidence type="ECO:0000256" key="4">
    <source>
        <dbReference type="ARBA" id="ARBA00022833"/>
    </source>
</evidence>
<dbReference type="EMBL" id="JAFHDT010000015">
    <property type="protein sequence ID" value="KAI7799646.1"/>
    <property type="molecule type" value="Genomic_DNA"/>
</dbReference>
<protein>
    <recommendedName>
        <fullName evidence="11">Retinoic acid receptor RXR</fullName>
    </recommendedName>
    <alternativeName>
        <fullName evidence="11">Nuclear receptor subfamily 2 group B member</fullName>
    </alternativeName>
</protein>
<evidence type="ECO:0000313" key="15">
    <source>
        <dbReference type="EMBL" id="KAI7799646.1"/>
    </source>
</evidence>
<dbReference type="PRINTS" id="PR00047">
    <property type="entry name" value="STROIDFINGER"/>
</dbReference>
<gene>
    <name evidence="15" type="ORF">IRJ41_008218</name>
</gene>
<dbReference type="AlphaFoldDB" id="A0A9W7TN06"/>
<dbReference type="InterPro" id="IPR000536">
    <property type="entry name" value="Nucl_hrmn_rcpt_lig-bd"/>
</dbReference>
<evidence type="ECO:0000256" key="12">
    <source>
        <dbReference type="SAM" id="MobiDB-lite"/>
    </source>
</evidence>
<name>A0A9W7TN06_TRIRA</name>
<sequence>MWHPAALPPHGQLHGKESGHYSHHSSALNSPHSQPPPMSSMVGHPSVISSSRPLQSPMITLGSMNGLASPYSVITPSLTSPLGSLPSTPSMSFNTLGSPQMNPLNMNSSEDIKPPPGLTPLGNISSYQCSSPGSLSKHICAICGDRSSGKHYGVYSCEGCKGFFKRTIRKDLTYKCRDCKECLIDKRQRNRCQYCRYQKCLAMGMKREAVQEERQRGKEKSDNEVESTSSFNEEMPVDKILDAELAVDPKTETYTESSPGNSTNDPVTNICHAADKQLFTLVEWAKRIPHFSDLPLDDQVILLRAGWNELLIASFSHRSITVKDGILLGSGLHVHRSSAHSAGVGSIFNRVLTELVSKMKDMQMDKTELGCLRAIVLFNPDAKGLSNPVDVEALREKVYASLETYTKQIYPNQPGRFAKLLLRLPALRSIGLKCLEHLFFFKLIGDTPIDTFLMEMLEAPHQIT</sequence>
<dbReference type="FunFam" id="3.30.50.10:FF:000005">
    <property type="entry name" value="Retinoic acid receptor RXR-alpha"/>
    <property type="match status" value="1"/>
</dbReference>
<dbReference type="PRINTS" id="PR00398">
    <property type="entry name" value="STRDHORMONER"/>
</dbReference>
<dbReference type="Pfam" id="PF00104">
    <property type="entry name" value="Hormone_recep"/>
    <property type="match status" value="1"/>
</dbReference>
<keyword evidence="6 10" id="KW-0238">DNA-binding</keyword>
<dbReference type="PRINTS" id="PR00545">
    <property type="entry name" value="RETINOIDXR"/>
</dbReference>
<dbReference type="GO" id="GO:0008270">
    <property type="term" value="F:zinc ion binding"/>
    <property type="evidence" value="ECO:0007669"/>
    <property type="project" value="UniProtKB-UniRule"/>
</dbReference>
<evidence type="ECO:0000313" key="16">
    <source>
        <dbReference type="Proteomes" id="UP001059041"/>
    </source>
</evidence>
<keyword evidence="9 10" id="KW-0539">Nucleus</keyword>
<evidence type="ECO:0000256" key="6">
    <source>
        <dbReference type="ARBA" id="ARBA00023125"/>
    </source>
</evidence>
<keyword evidence="5 10" id="KW-0805">Transcription regulation</keyword>
<keyword evidence="4 10" id="KW-0862">Zinc</keyword>
<dbReference type="InterPro" id="IPR000003">
    <property type="entry name" value="Retinoid-X_rcpt/HNF4"/>
</dbReference>
<evidence type="ECO:0000256" key="3">
    <source>
        <dbReference type="ARBA" id="ARBA00022771"/>
    </source>
</evidence>
<evidence type="ECO:0000256" key="1">
    <source>
        <dbReference type="ARBA" id="ARBA00006421"/>
    </source>
</evidence>
<keyword evidence="3 10" id="KW-0863">Zinc-finger</keyword>
<proteinExistence type="inferred from homology"/>
<evidence type="ECO:0000256" key="10">
    <source>
        <dbReference type="RuleBase" id="RU004334"/>
    </source>
</evidence>
<dbReference type="FunFam" id="1.10.565.10:FF:000002">
    <property type="entry name" value="Retinoic acid receptor RXR-alpha"/>
    <property type="match status" value="1"/>
</dbReference>
<dbReference type="Proteomes" id="UP001059041">
    <property type="component" value="Linkage Group LG15"/>
</dbReference>